<accession>A0ACB5TZ03</accession>
<evidence type="ECO:0000313" key="2">
    <source>
        <dbReference type="Proteomes" id="UP001165101"/>
    </source>
</evidence>
<dbReference type="EMBL" id="BSXV01003178">
    <property type="protein sequence ID" value="GME97742.1"/>
    <property type="molecule type" value="Genomic_DNA"/>
</dbReference>
<comment type="caution">
    <text evidence="1">The sequence shown here is derived from an EMBL/GenBank/DDBJ whole genome shotgun (WGS) entry which is preliminary data.</text>
</comment>
<proteinExistence type="predicted"/>
<organism evidence="1 2">
    <name type="scientific">Candida boidinii</name>
    <name type="common">Yeast</name>
    <dbReference type="NCBI Taxonomy" id="5477"/>
    <lineage>
        <taxon>Eukaryota</taxon>
        <taxon>Fungi</taxon>
        <taxon>Dikarya</taxon>
        <taxon>Ascomycota</taxon>
        <taxon>Saccharomycotina</taxon>
        <taxon>Pichiomycetes</taxon>
        <taxon>Pichiales</taxon>
        <taxon>Pichiaceae</taxon>
        <taxon>Ogataea</taxon>
        <taxon>Ogataea/Candida clade</taxon>
    </lineage>
</organism>
<protein>
    <submittedName>
        <fullName evidence="1">Unnamed protein product</fullName>
    </submittedName>
</protein>
<gene>
    <name evidence="1" type="ORF">Cboi01_000470900</name>
</gene>
<name>A0ACB5TZ03_CANBO</name>
<dbReference type="Proteomes" id="UP001165101">
    <property type="component" value="Unassembled WGS sequence"/>
</dbReference>
<sequence length="135" mass="15750">MTYGLSIKANVLVSPKFLLVLYVGQKLRDLNRDNTNSEKFADLMSAILPAMAFSIITYVLYKRVMQRLRELNESQIYNGQDELQDNHNNSLNDNIDIENQIPNNQWQKDIGIHHQNSYHNDNNNDNDDDDERLIL</sequence>
<reference evidence="1" key="1">
    <citation type="submission" date="2023-04" db="EMBL/GenBank/DDBJ databases">
        <title>Candida boidinii NBRC 1967.</title>
        <authorList>
            <person name="Ichikawa N."/>
            <person name="Sato H."/>
            <person name="Tonouchi N."/>
        </authorList>
    </citation>
    <scope>NUCLEOTIDE SEQUENCE</scope>
    <source>
        <strain evidence="1">NBRC 1967</strain>
    </source>
</reference>
<evidence type="ECO:0000313" key="1">
    <source>
        <dbReference type="EMBL" id="GME97742.1"/>
    </source>
</evidence>
<keyword evidence="2" id="KW-1185">Reference proteome</keyword>